<feature type="non-terminal residue" evidence="1">
    <location>
        <position position="1"/>
    </location>
</feature>
<keyword evidence="2" id="KW-1185">Reference proteome</keyword>
<dbReference type="Proteomes" id="UP000257109">
    <property type="component" value="Unassembled WGS sequence"/>
</dbReference>
<dbReference type="AlphaFoldDB" id="A0A371FG49"/>
<sequence>TKKDINVLANSSISYSLDKSSNLSPRYGLLYKDPLLSINTYGRKYDLMENSCNQLTNIFTKFLKGSRMNYIFFIKLDSYDVYIPIGGM</sequence>
<proteinExistence type="predicted"/>
<dbReference type="EMBL" id="QJKJ01009213">
    <property type="protein sequence ID" value="RDX77297.1"/>
    <property type="molecule type" value="Genomic_DNA"/>
</dbReference>
<gene>
    <name evidence="1" type="ORF">CR513_42610</name>
</gene>
<name>A0A371FG49_MUCPR</name>
<evidence type="ECO:0000313" key="1">
    <source>
        <dbReference type="EMBL" id="RDX77297.1"/>
    </source>
</evidence>
<protein>
    <submittedName>
        <fullName evidence="1">Uncharacterized protein</fullName>
    </submittedName>
</protein>
<organism evidence="1 2">
    <name type="scientific">Mucuna pruriens</name>
    <name type="common">Velvet bean</name>
    <name type="synonym">Dolichos pruriens</name>
    <dbReference type="NCBI Taxonomy" id="157652"/>
    <lineage>
        <taxon>Eukaryota</taxon>
        <taxon>Viridiplantae</taxon>
        <taxon>Streptophyta</taxon>
        <taxon>Embryophyta</taxon>
        <taxon>Tracheophyta</taxon>
        <taxon>Spermatophyta</taxon>
        <taxon>Magnoliopsida</taxon>
        <taxon>eudicotyledons</taxon>
        <taxon>Gunneridae</taxon>
        <taxon>Pentapetalae</taxon>
        <taxon>rosids</taxon>
        <taxon>fabids</taxon>
        <taxon>Fabales</taxon>
        <taxon>Fabaceae</taxon>
        <taxon>Papilionoideae</taxon>
        <taxon>50 kb inversion clade</taxon>
        <taxon>NPAAA clade</taxon>
        <taxon>indigoferoid/millettioid clade</taxon>
        <taxon>Phaseoleae</taxon>
        <taxon>Mucuna</taxon>
    </lineage>
</organism>
<accession>A0A371FG49</accession>
<reference evidence="1" key="1">
    <citation type="submission" date="2018-05" db="EMBL/GenBank/DDBJ databases">
        <title>Draft genome of Mucuna pruriens seed.</title>
        <authorList>
            <person name="Nnadi N.E."/>
            <person name="Vos R."/>
            <person name="Hasami M.H."/>
            <person name="Devisetty U.K."/>
            <person name="Aguiy J.C."/>
        </authorList>
    </citation>
    <scope>NUCLEOTIDE SEQUENCE [LARGE SCALE GENOMIC DNA]</scope>
    <source>
        <strain evidence="1">JCA_2017</strain>
    </source>
</reference>
<evidence type="ECO:0000313" key="2">
    <source>
        <dbReference type="Proteomes" id="UP000257109"/>
    </source>
</evidence>
<comment type="caution">
    <text evidence="1">The sequence shown here is derived from an EMBL/GenBank/DDBJ whole genome shotgun (WGS) entry which is preliminary data.</text>
</comment>